<reference evidence="1 2" key="1">
    <citation type="submission" date="2019-02" db="EMBL/GenBank/DDBJ databases">
        <title>Kribbella capetownensis sp. nov. and Kribbella speibonae sp. nov., isolated from soil.</title>
        <authorList>
            <person name="Curtis S.M."/>
            <person name="Norton I."/>
            <person name="Everest G.J."/>
            <person name="Meyers P.R."/>
        </authorList>
    </citation>
    <scope>NUCLEOTIDE SEQUENCE [LARGE SCALE GENOMIC DNA]</scope>
    <source>
        <strain evidence="1 2">DSM 27082</strain>
    </source>
</reference>
<organism evidence="1 2">
    <name type="scientific">Kribbella sindirgiensis</name>
    <dbReference type="NCBI Taxonomy" id="1124744"/>
    <lineage>
        <taxon>Bacteria</taxon>
        <taxon>Bacillati</taxon>
        <taxon>Actinomycetota</taxon>
        <taxon>Actinomycetes</taxon>
        <taxon>Propionibacteriales</taxon>
        <taxon>Kribbellaceae</taxon>
        <taxon>Kribbella</taxon>
    </lineage>
</organism>
<evidence type="ECO:0000313" key="1">
    <source>
        <dbReference type="EMBL" id="TCC19960.1"/>
    </source>
</evidence>
<dbReference type="Proteomes" id="UP000292695">
    <property type="component" value="Unassembled WGS sequence"/>
</dbReference>
<dbReference type="RefSeq" id="WP_131295898.1">
    <property type="nucleotide sequence ID" value="NZ_SJKA01000022.1"/>
</dbReference>
<dbReference type="OrthoDB" id="4199563at2"/>
<dbReference type="InterPro" id="IPR039452">
    <property type="entry name" value="DUF5403"/>
</dbReference>
<dbReference type="AlphaFoldDB" id="A0A4R0I082"/>
<sequence>MAEVFRGFNGMKFEKALAVEPGVQEGLAEVTLEVAGKAEALLAEHHHDGDAQIDVEVGDVDHYVVLSDERGQLAALSIEFGREPHENEDGELVGGMEGLYILHRAAHLKKRRKRK</sequence>
<keyword evidence="2" id="KW-1185">Reference proteome</keyword>
<proteinExistence type="predicted"/>
<comment type="caution">
    <text evidence="1">The sequence shown here is derived from an EMBL/GenBank/DDBJ whole genome shotgun (WGS) entry which is preliminary data.</text>
</comment>
<gene>
    <name evidence="1" type="ORF">E0H50_37680</name>
</gene>
<dbReference type="EMBL" id="SJKA01000022">
    <property type="protein sequence ID" value="TCC19960.1"/>
    <property type="molecule type" value="Genomic_DNA"/>
</dbReference>
<protein>
    <recommendedName>
        <fullName evidence="3">HK97 gp10 family phage protein</fullName>
    </recommendedName>
</protein>
<evidence type="ECO:0000313" key="2">
    <source>
        <dbReference type="Proteomes" id="UP000292695"/>
    </source>
</evidence>
<dbReference type="Pfam" id="PF17395">
    <property type="entry name" value="DUF5403"/>
    <property type="match status" value="1"/>
</dbReference>
<name>A0A4R0I082_9ACTN</name>
<evidence type="ECO:0008006" key="3">
    <source>
        <dbReference type="Google" id="ProtNLM"/>
    </source>
</evidence>
<accession>A0A4R0I082</accession>